<dbReference type="InterPro" id="IPR042185">
    <property type="entry name" value="Serpin_sf_2"/>
</dbReference>
<organism evidence="4 5">
    <name type="scientific">Parasponia andersonii</name>
    <name type="common">Sponia andersonii</name>
    <dbReference type="NCBI Taxonomy" id="3476"/>
    <lineage>
        <taxon>Eukaryota</taxon>
        <taxon>Viridiplantae</taxon>
        <taxon>Streptophyta</taxon>
        <taxon>Embryophyta</taxon>
        <taxon>Tracheophyta</taxon>
        <taxon>Spermatophyta</taxon>
        <taxon>Magnoliopsida</taxon>
        <taxon>eudicotyledons</taxon>
        <taxon>Gunneridae</taxon>
        <taxon>Pentapetalae</taxon>
        <taxon>rosids</taxon>
        <taxon>fabids</taxon>
        <taxon>Rosales</taxon>
        <taxon>Cannabaceae</taxon>
        <taxon>Parasponia</taxon>
    </lineage>
</organism>
<accession>A0A2P5CDG1</accession>
<reference evidence="5" key="1">
    <citation type="submission" date="2016-06" db="EMBL/GenBank/DDBJ databases">
        <title>Parallel loss of symbiosis genes in relatives of nitrogen-fixing non-legume Parasponia.</title>
        <authorList>
            <person name="Van Velzen R."/>
            <person name="Holmer R."/>
            <person name="Bu F."/>
            <person name="Rutten L."/>
            <person name="Van Zeijl A."/>
            <person name="Liu W."/>
            <person name="Santuari L."/>
            <person name="Cao Q."/>
            <person name="Sharma T."/>
            <person name="Shen D."/>
            <person name="Roswanjaya Y."/>
            <person name="Wardhani T."/>
            <person name="Kalhor M.S."/>
            <person name="Jansen J."/>
            <person name="Van den Hoogen J."/>
            <person name="Gungor B."/>
            <person name="Hartog M."/>
            <person name="Hontelez J."/>
            <person name="Verver J."/>
            <person name="Yang W.-C."/>
            <person name="Schijlen E."/>
            <person name="Repin R."/>
            <person name="Schilthuizen M."/>
            <person name="Schranz E."/>
            <person name="Heidstra R."/>
            <person name="Miyata K."/>
            <person name="Fedorova E."/>
            <person name="Kohlen W."/>
            <person name="Bisseling T."/>
            <person name="Smit S."/>
            <person name="Geurts R."/>
        </authorList>
    </citation>
    <scope>NUCLEOTIDE SEQUENCE [LARGE SCALE GENOMIC DNA]</scope>
    <source>
        <strain evidence="5">cv. WU1-14</strain>
    </source>
</reference>
<dbReference type="Gene3D" id="3.30.497.10">
    <property type="entry name" value="Antithrombin, subunit I, domain 2"/>
    <property type="match status" value="1"/>
</dbReference>
<dbReference type="InterPro" id="IPR042178">
    <property type="entry name" value="Serpin_sf_1"/>
</dbReference>
<dbReference type="GO" id="GO:0004867">
    <property type="term" value="F:serine-type endopeptidase inhibitor activity"/>
    <property type="evidence" value="ECO:0007669"/>
    <property type="project" value="InterPro"/>
</dbReference>
<dbReference type="PANTHER" id="PTHR11461">
    <property type="entry name" value="SERINE PROTEASE INHIBITOR, SERPIN"/>
    <property type="match status" value="1"/>
</dbReference>
<dbReference type="InterPro" id="IPR036186">
    <property type="entry name" value="Serpin_sf"/>
</dbReference>
<evidence type="ECO:0000313" key="5">
    <source>
        <dbReference type="Proteomes" id="UP000237105"/>
    </source>
</evidence>
<feature type="domain" description="Serpin" evidence="3">
    <location>
        <begin position="6"/>
        <end position="376"/>
    </location>
</feature>
<dbReference type="Proteomes" id="UP000237105">
    <property type="component" value="Unassembled WGS sequence"/>
</dbReference>
<sequence>MELSMQIVKKALVDEETKNLGKNFIFSPLSLTTLLSMVASGLKGETLEQLMSLLGLKSLADLITESCRLVAMATSENDEGPLLFSSANGAWVDKKYKLKPSFQQVLRTIYKADSFTLDFGNKLEEALKEIDSWVENATKGLIKKSVSKKFVRNDTVLILANALYFKGTWARPFHPFLTKTKNFYTLDGNVVEVPFMHEFCRIYSYGTSQGFKIIRLPYKDGSQKGHRFSMYIFLPDEKDGLPDLLKQLSSDSALINLEFEFEEERIREVAIPKFKFMYSIEVSDIMEQMGLRLNIKENAEMLEDLNPNAIIEDMKVCHTCCIEVNERGTEAAAVSFSLVGGGGPPPTEFIADHPFMFMIREDFSETPIFLGAVVNPLLA</sequence>
<dbReference type="InterPro" id="IPR000215">
    <property type="entry name" value="Serpin_fam"/>
</dbReference>
<dbReference type="CDD" id="cd02043">
    <property type="entry name" value="serpinP_plants"/>
    <property type="match status" value="1"/>
</dbReference>
<gene>
    <name evidence="4" type="ORF">PanWU01x14_162090</name>
</gene>
<comment type="caution">
    <text evidence="4">The sequence shown here is derived from an EMBL/GenBank/DDBJ whole genome shotgun (WGS) entry which is preliminary data.</text>
</comment>
<dbReference type="Pfam" id="PF00079">
    <property type="entry name" value="Serpin"/>
    <property type="match status" value="1"/>
</dbReference>
<dbReference type="InterPro" id="IPR023796">
    <property type="entry name" value="Serpin_dom"/>
</dbReference>
<evidence type="ECO:0000256" key="1">
    <source>
        <dbReference type="ARBA" id="ARBA00009500"/>
    </source>
</evidence>
<dbReference type="Gene3D" id="2.30.39.10">
    <property type="entry name" value="Alpha-1-antitrypsin, domain 1"/>
    <property type="match status" value="1"/>
</dbReference>
<evidence type="ECO:0000259" key="3">
    <source>
        <dbReference type="SMART" id="SM00093"/>
    </source>
</evidence>
<dbReference type="SMART" id="SM00093">
    <property type="entry name" value="SERPIN"/>
    <property type="match status" value="1"/>
</dbReference>
<comment type="similarity">
    <text evidence="1 2">Belongs to the serpin family.</text>
</comment>
<dbReference type="AlphaFoldDB" id="A0A2P5CDG1"/>
<dbReference type="OrthoDB" id="1063785at2759"/>
<dbReference type="InterPro" id="IPR023795">
    <property type="entry name" value="Serpin_CS"/>
</dbReference>
<proteinExistence type="inferred from homology"/>
<keyword evidence="5" id="KW-1185">Reference proteome</keyword>
<dbReference type="GO" id="GO:0005615">
    <property type="term" value="C:extracellular space"/>
    <property type="evidence" value="ECO:0007669"/>
    <property type="project" value="InterPro"/>
</dbReference>
<evidence type="ECO:0000313" key="4">
    <source>
        <dbReference type="EMBL" id="PON59090.1"/>
    </source>
</evidence>
<dbReference type="STRING" id="3476.A0A2P5CDG1"/>
<name>A0A2P5CDG1_PARAD</name>
<dbReference type="EMBL" id="JXTB01000143">
    <property type="protein sequence ID" value="PON59090.1"/>
    <property type="molecule type" value="Genomic_DNA"/>
</dbReference>
<dbReference type="PANTHER" id="PTHR11461:SF315">
    <property type="entry name" value="SERPIN-Z3-LIKE"/>
    <property type="match status" value="1"/>
</dbReference>
<evidence type="ECO:0000256" key="2">
    <source>
        <dbReference type="RuleBase" id="RU000411"/>
    </source>
</evidence>
<dbReference type="SUPFAM" id="SSF56574">
    <property type="entry name" value="Serpins"/>
    <property type="match status" value="1"/>
</dbReference>
<dbReference type="PROSITE" id="PS00284">
    <property type="entry name" value="SERPIN"/>
    <property type="match status" value="1"/>
</dbReference>
<protein>
    <submittedName>
        <fullName evidence="4">Serpin family</fullName>
    </submittedName>
</protein>